<reference evidence="1" key="1">
    <citation type="submission" date="2016-08" db="EMBL/GenBank/DDBJ databases">
        <authorList>
            <person name="Seilhamer J.J."/>
        </authorList>
    </citation>
    <scope>NUCLEOTIDE SEQUENCE</scope>
    <source>
        <strain evidence="1">86</strain>
    </source>
</reference>
<evidence type="ECO:0000313" key="1">
    <source>
        <dbReference type="EMBL" id="SCM79747.1"/>
    </source>
</evidence>
<dbReference type="RefSeq" id="WP_288198727.1">
    <property type="nucleotide sequence ID" value="NZ_LT608334.1"/>
</dbReference>
<name>A0A212LQG4_9HYPH</name>
<dbReference type="AlphaFoldDB" id="A0A212LQG4"/>
<evidence type="ECO:0008006" key="2">
    <source>
        <dbReference type="Google" id="ProtNLM"/>
    </source>
</evidence>
<gene>
    <name evidence="1" type="ORF">KL86PLE_90618</name>
</gene>
<proteinExistence type="predicted"/>
<sequence>MAVEVEIVPARGKHCRSIARRMRAADVAEVWRSGRLGPVAALRRSMDNSTAFTVLIDGRPEIMYGVGDLNVLAGIGGVWLLGTDAITRNWRWFLRATAEGLPGLFTRHEVLRNVVDRDNAASIRWLGWLGAAFLGDIDIHGHPFVLFELRRRRDV</sequence>
<accession>A0A212LQG4</accession>
<organism evidence="1">
    <name type="scientific">uncultured Pleomorphomonas sp</name>
    <dbReference type="NCBI Taxonomy" id="442121"/>
    <lineage>
        <taxon>Bacteria</taxon>
        <taxon>Pseudomonadati</taxon>
        <taxon>Pseudomonadota</taxon>
        <taxon>Alphaproteobacteria</taxon>
        <taxon>Hyphomicrobiales</taxon>
        <taxon>Pleomorphomonadaceae</taxon>
        <taxon>Pleomorphomonas</taxon>
        <taxon>environmental samples</taxon>
    </lineage>
</organism>
<protein>
    <recommendedName>
        <fullName evidence="2">DUF2833 domain-containing protein</fullName>
    </recommendedName>
</protein>
<dbReference type="EMBL" id="FMJD01000013">
    <property type="protein sequence ID" value="SCM79747.1"/>
    <property type="molecule type" value="Genomic_DNA"/>
</dbReference>